<feature type="compositionally biased region" description="Basic residues" evidence="1">
    <location>
        <begin position="30"/>
        <end position="39"/>
    </location>
</feature>
<dbReference type="Pfam" id="PF05678">
    <property type="entry name" value="VQ"/>
    <property type="match status" value="1"/>
</dbReference>
<dbReference type="Proteomes" id="UP000017836">
    <property type="component" value="Unassembled WGS sequence"/>
</dbReference>
<evidence type="ECO:0000313" key="3">
    <source>
        <dbReference type="EMBL" id="ERM93643.1"/>
    </source>
</evidence>
<gene>
    <name evidence="3" type="ORF">AMTR_s00004p00151900</name>
</gene>
<dbReference type="InterPro" id="IPR039607">
    <property type="entry name" value="VQ_8/17/18/20/21/25"/>
</dbReference>
<dbReference type="AlphaFoldDB" id="W1NE45"/>
<dbReference type="OrthoDB" id="1518325at2759"/>
<dbReference type="KEGG" id="atr:18421600"/>
<proteinExistence type="predicted"/>
<dbReference type="InterPro" id="IPR008889">
    <property type="entry name" value="VQ"/>
</dbReference>
<feature type="region of interest" description="Disordered" evidence="1">
    <location>
        <begin position="80"/>
        <end position="99"/>
    </location>
</feature>
<dbReference type="EMBL" id="KI397628">
    <property type="protein sequence ID" value="ERM93643.1"/>
    <property type="molecule type" value="Genomic_DNA"/>
</dbReference>
<dbReference type="PANTHER" id="PTHR33143:SF76">
    <property type="entry name" value="VQ MOTIF-CONTAINING PROTEIN 8, CHLOROPLASTIC"/>
    <property type="match status" value="1"/>
</dbReference>
<dbReference type="Gramene" id="ERM93643">
    <property type="protein sequence ID" value="ERM93643"/>
    <property type="gene ID" value="AMTR_s00004p00151900"/>
</dbReference>
<dbReference type="HOGENOM" id="CLU_074462_0_0_1"/>
<organism evidence="3 4">
    <name type="scientific">Amborella trichopoda</name>
    <dbReference type="NCBI Taxonomy" id="13333"/>
    <lineage>
        <taxon>Eukaryota</taxon>
        <taxon>Viridiplantae</taxon>
        <taxon>Streptophyta</taxon>
        <taxon>Embryophyta</taxon>
        <taxon>Tracheophyta</taxon>
        <taxon>Spermatophyta</taxon>
        <taxon>Magnoliopsida</taxon>
        <taxon>Amborellales</taxon>
        <taxon>Amborellaceae</taxon>
        <taxon>Amborella</taxon>
    </lineage>
</organism>
<sequence>MASSHQQSRRLVSGRELQGQRPSPLMVNKGSRKIKKAHHVAPLPPSVPYRPPVIIYTRSPKVIHAKAHDFMTLVQRLTGSSSSSSSLSSSSSSSSSSSYSSSYSSSSSSSFSSNSLLFSSYNNQYGPNGHTPLSNFDLDQVQDPGIEVRGNPFPPTQETICPVSPSPTPISPCLLQPSPSANPSFHDFNSTLYTPCFEDGFLISPPMFNSNKPLDSNSMTLYSDSPSPSLDFFDHLYLP</sequence>
<reference evidence="4" key="1">
    <citation type="journal article" date="2013" name="Science">
        <title>The Amborella genome and the evolution of flowering plants.</title>
        <authorList>
            <consortium name="Amborella Genome Project"/>
        </authorList>
    </citation>
    <scope>NUCLEOTIDE SEQUENCE [LARGE SCALE GENOMIC DNA]</scope>
</reference>
<dbReference type="GO" id="GO:0005634">
    <property type="term" value="C:nucleus"/>
    <property type="evidence" value="ECO:0000318"/>
    <property type="project" value="GO_Central"/>
</dbReference>
<keyword evidence="4" id="KW-1185">Reference proteome</keyword>
<evidence type="ECO:0000259" key="2">
    <source>
        <dbReference type="Pfam" id="PF05678"/>
    </source>
</evidence>
<accession>W1NE45</accession>
<evidence type="ECO:0000256" key="1">
    <source>
        <dbReference type="SAM" id="MobiDB-lite"/>
    </source>
</evidence>
<name>W1NE45_AMBTC</name>
<feature type="compositionally biased region" description="Polar residues" evidence="1">
    <location>
        <begin position="1"/>
        <end position="10"/>
    </location>
</feature>
<evidence type="ECO:0000313" key="4">
    <source>
        <dbReference type="Proteomes" id="UP000017836"/>
    </source>
</evidence>
<dbReference type="PANTHER" id="PTHR33143">
    <property type="entry name" value="F16F4.1 PROTEIN-RELATED"/>
    <property type="match status" value="1"/>
</dbReference>
<feature type="domain" description="VQ" evidence="2">
    <location>
        <begin position="59"/>
        <end position="83"/>
    </location>
</feature>
<protein>
    <recommendedName>
        <fullName evidence="2">VQ domain-containing protein</fullName>
    </recommendedName>
</protein>
<feature type="region of interest" description="Disordered" evidence="1">
    <location>
        <begin position="1"/>
        <end position="43"/>
    </location>
</feature>